<dbReference type="InterPro" id="IPR019181">
    <property type="entry name" value="LSM12_ABD"/>
</dbReference>
<dbReference type="InterPro" id="IPR039683">
    <property type="entry name" value="Lsm12-like"/>
</dbReference>
<feature type="region of interest" description="Disordered" evidence="6">
    <location>
        <begin position="250"/>
        <end position="320"/>
    </location>
</feature>
<dbReference type="Pfam" id="PF09793">
    <property type="entry name" value="AD"/>
    <property type="match status" value="1"/>
</dbReference>
<dbReference type="GeneID" id="77804724"/>
<feature type="transmembrane region" description="Helical" evidence="7">
    <location>
        <begin position="750"/>
        <end position="768"/>
    </location>
</feature>
<proteinExistence type="inferred from homology"/>
<feature type="compositionally biased region" description="Pro residues" evidence="6">
    <location>
        <begin position="546"/>
        <end position="559"/>
    </location>
</feature>
<dbReference type="Pfam" id="PF04515">
    <property type="entry name" value="Choline_transpo"/>
    <property type="match status" value="2"/>
</dbReference>
<dbReference type="PROSITE" id="PS52001">
    <property type="entry name" value="AD"/>
    <property type="match status" value="1"/>
</dbReference>
<evidence type="ECO:0000256" key="7">
    <source>
        <dbReference type="SAM" id="Phobius"/>
    </source>
</evidence>
<dbReference type="PANTHER" id="PTHR13542">
    <property type="entry name" value="LSM12 HOMOLOG"/>
    <property type="match status" value="1"/>
</dbReference>
<evidence type="ECO:0000256" key="4">
    <source>
        <dbReference type="ARBA" id="ARBA00022989"/>
    </source>
</evidence>
<evidence type="ECO:0000256" key="3">
    <source>
        <dbReference type="ARBA" id="ARBA00022692"/>
    </source>
</evidence>
<keyword evidence="4 7" id="KW-1133">Transmembrane helix</keyword>
<evidence type="ECO:0000313" key="9">
    <source>
        <dbReference type="EMBL" id="WAQ92260.1"/>
    </source>
</evidence>
<dbReference type="InterPro" id="IPR007603">
    <property type="entry name" value="Choline_transptr-like"/>
</dbReference>
<dbReference type="RefSeq" id="XP_053027815.1">
    <property type="nucleotide sequence ID" value="XM_053163829.1"/>
</dbReference>
<dbReference type="Proteomes" id="UP001164743">
    <property type="component" value="Chromosome 16A"/>
</dbReference>
<dbReference type="SMART" id="SM00995">
    <property type="entry name" value="AD"/>
    <property type="match status" value="1"/>
</dbReference>
<feature type="transmembrane region" description="Helical" evidence="7">
    <location>
        <begin position="688"/>
        <end position="710"/>
    </location>
</feature>
<sequence>MSRTASPSHARRQSSNNYGNNNQSNNHSFRSRPGGVPSSSGSGGGGRLNSARVPSPAMMGPQTSSNQAGFPSIRNIGLLLGWSVKFKLNEGAAGGDRWVEGMIWCYDSIAGAVILQCPGTIKGRHTYRMIKVNQIKDLQVGSLLEPHPPNPSGMIPKILEPVRPINVTAIAMRENAAVLADDARRARIGHGVSRWAQEIFDALGKTLPVRWHQTSIIILDDVLLPGPFYRSEDVKVSGDNQNRMSRVKQVLEGPEEAHTSATSFKPTPSALYPATEHSPTPAAAPDQPWFVDDEPVGSSQGAADEEDLGVDLTPTGPPPPAPTNLPADLEDLYSHLVSSPFFDPPSLSFIDAKKSPLGDAAWTDWVVLVTLKRGRERAIRGAAESIQSISSFFPSTVSENPLFYSTQEGYEHGLADENDDILPDQDDHRLLHADRARASDTINSGPLDRLPTLAPLQPDEELEDPFYEHQDLVNSHHHHQALPETRFEPPLPRHLMASHALSNLMASEISYGNHQHLIAQHSDHPSAQNPAGWKMYQSLGPGSMLAPPPSQPRFPPTGPSSPAYHAQPAPPVPPPSQSPSELTERPPARSADPAFAETAETYPLAANEYDDGGLPTVYIYPTEARDIGSDVSGQAALGPQSFRDSFWIGAWLSALLYAFGEAVWVFVGARTELESGKNKLGLVKGLPILAMLVTVTFGISVGSVSLLVLAKRAIRYLVYGAIMGVPSVLGMVGVWTWTSARGRLERTVQVLTLAVAVLAGHPSLVIVSQPSQPALSSAQAAHALLAAFVWSWSLNILRNLQRIIVAGVVSHWYFNRHSPPSKHHTRNAYSSLDSTCQSISRALGPSFGTIWIGFSHRIFDFIGSFTIIYAGITGFNFAHSFRKTQALVFKQAQLGIFHNLLVKSILNLVALTISLTISLIGYQLYSSSSSAPSSDPSSSDPDRLGLSAGRSDFMGPFVWIFFGLLPFWILRFLTDLISTAVDTLFLCWNIDLDIGTNHSNMTRQAFVGKLED</sequence>
<reference evidence="9" key="1">
    <citation type="submission" date="2022-10" db="EMBL/GenBank/DDBJ databases">
        <title>Puccinia triticina Genome sequencing and assembly.</title>
        <authorList>
            <person name="Li C."/>
        </authorList>
    </citation>
    <scope>NUCLEOTIDE SEQUENCE</scope>
    <source>
        <strain evidence="9">Pt15</strain>
    </source>
</reference>
<feature type="compositionally biased region" description="Low complexity" evidence="6">
    <location>
        <begin position="13"/>
        <end position="40"/>
    </location>
</feature>
<keyword evidence="3 7" id="KW-0812">Transmembrane</keyword>
<name>A0ABY7D4V0_9BASI</name>
<evidence type="ECO:0000256" key="6">
    <source>
        <dbReference type="SAM" id="MobiDB-lite"/>
    </source>
</evidence>
<keyword evidence="10" id="KW-1185">Reference proteome</keyword>
<dbReference type="InterPro" id="IPR047574">
    <property type="entry name" value="AD"/>
</dbReference>
<evidence type="ECO:0000256" key="1">
    <source>
        <dbReference type="ARBA" id="ARBA00004141"/>
    </source>
</evidence>
<feature type="transmembrane region" description="Helical" evidence="7">
    <location>
        <begin position="646"/>
        <end position="667"/>
    </location>
</feature>
<feature type="transmembrane region" description="Helical" evidence="7">
    <location>
        <begin position="716"/>
        <end position="738"/>
    </location>
</feature>
<gene>
    <name evidence="9" type="ORF">PtA15_16A166</name>
</gene>
<feature type="domain" description="AD" evidence="8">
    <location>
        <begin position="163"/>
        <end position="259"/>
    </location>
</feature>
<dbReference type="EMBL" id="CP110436">
    <property type="protein sequence ID" value="WAQ92260.1"/>
    <property type="molecule type" value="Genomic_DNA"/>
</dbReference>
<comment type="similarity">
    <text evidence="2">Belongs to the CTL (choline transporter-like) family.</text>
</comment>
<keyword evidence="5 7" id="KW-0472">Membrane</keyword>
<evidence type="ECO:0000256" key="2">
    <source>
        <dbReference type="ARBA" id="ARBA00007168"/>
    </source>
</evidence>
<evidence type="ECO:0000313" key="10">
    <source>
        <dbReference type="Proteomes" id="UP001164743"/>
    </source>
</evidence>
<evidence type="ECO:0000256" key="5">
    <source>
        <dbReference type="ARBA" id="ARBA00023136"/>
    </source>
</evidence>
<evidence type="ECO:0000259" key="8">
    <source>
        <dbReference type="PROSITE" id="PS52001"/>
    </source>
</evidence>
<protein>
    <recommendedName>
        <fullName evidence="8">AD domain-containing protein</fullName>
    </recommendedName>
</protein>
<feature type="region of interest" description="Disordered" evidence="6">
    <location>
        <begin position="520"/>
        <end position="594"/>
    </location>
</feature>
<accession>A0ABY7D4V0</accession>
<feature type="transmembrane region" description="Helical" evidence="7">
    <location>
        <begin position="953"/>
        <end position="970"/>
    </location>
</feature>
<organism evidence="9 10">
    <name type="scientific">Puccinia triticina</name>
    <dbReference type="NCBI Taxonomy" id="208348"/>
    <lineage>
        <taxon>Eukaryota</taxon>
        <taxon>Fungi</taxon>
        <taxon>Dikarya</taxon>
        <taxon>Basidiomycota</taxon>
        <taxon>Pucciniomycotina</taxon>
        <taxon>Pucciniomycetes</taxon>
        <taxon>Pucciniales</taxon>
        <taxon>Pucciniaceae</taxon>
        <taxon>Puccinia</taxon>
    </lineage>
</organism>
<feature type="compositionally biased region" description="Pro residues" evidence="6">
    <location>
        <begin position="568"/>
        <end position="577"/>
    </location>
</feature>
<feature type="region of interest" description="Disordered" evidence="6">
    <location>
        <begin position="1"/>
        <end position="67"/>
    </location>
</feature>
<feature type="transmembrane region" description="Helical" evidence="7">
    <location>
        <begin position="905"/>
        <end position="925"/>
    </location>
</feature>
<comment type="subcellular location">
    <subcellularLocation>
        <location evidence="1">Membrane</location>
        <topology evidence="1">Multi-pass membrane protein</topology>
    </subcellularLocation>
</comment>